<evidence type="ECO:0000259" key="1">
    <source>
        <dbReference type="Pfam" id="PF24758"/>
    </source>
</evidence>
<proteinExistence type="predicted"/>
<sequence length="113" mass="12645">MVGLTILNTTNSLYDTPLSVFNCNTIVKPNMFFCRLVVPLQLTGLRSVKSLMLAQVIVVDDDLQRMILWCNAMKKLSIIDCLEVNNIVICAPSLSELVIRLVWPARVVLQSVP</sequence>
<accession>A0A833VQQ2</accession>
<evidence type="ECO:0000313" key="3">
    <source>
        <dbReference type="Proteomes" id="UP000623129"/>
    </source>
</evidence>
<gene>
    <name evidence="2" type="ORF">FCM35_KLT18252</name>
</gene>
<protein>
    <recommendedName>
        <fullName evidence="1">F-box/LRR-repeat protein 15/At3g58940/PEG3-like LRR domain-containing protein</fullName>
    </recommendedName>
</protein>
<comment type="caution">
    <text evidence="2">The sequence shown here is derived from an EMBL/GenBank/DDBJ whole genome shotgun (WGS) entry which is preliminary data.</text>
</comment>
<dbReference type="InterPro" id="IPR055411">
    <property type="entry name" value="LRR_FXL15/At3g58940/PEG3-like"/>
</dbReference>
<keyword evidence="3" id="KW-1185">Reference proteome</keyword>
<name>A0A833VQQ2_9POAL</name>
<dbReference type="OrthoDB" id="773549at2759"/>
<dbReference type="Proteomes" id="UP000623129">
    <property type="component" value="Unassembled WGS sequence"/>
</dbReference>
<dbReference type="EMBL" id="SWLB01000006">
    <property type="protein sequence ID" value="KAF3337665.1"/>
    <property type="molecule type" value="Genomic_DNA"/>
</dbReference>
<reference evidence="2" key="1">
    <citation type="submission" date="2020-01" db="EMBL/GenBank/DDBJ databases">
        <title>Genome sequence of Kobresia littledalei, the first chromosome-level genome in the family Cyperaceae.</title>
        <authorList>
            <person name="Qu G."/>
        </authorList>
    </citation>
    <scope>NUCLEOTIDE SEQUENCE</scope>
    <source>
        <strain evidence="2">C.B.Clarke</strain>
        <tissue evidence="2">Leaf</tissue>
    </source>
</reference>
<feature type="domain" description="F-box/LRR-repeat protein 15/At3g58940/PEG3-like LRR" evidence="1">
    <location>
        <begin position="14"/>
        <end position="106"/>
    </location>
</feature>
<dbReference type="AlphaFoldDB" id="A0A833VQQ2"/>
<dbReference type="Pfam" id="PF24758">
    <property type="entry name" value="LRR_At5g56370"/>
    <property type="match status" value="1"/>
</dbReference>
<organism evidence="2 3">
    <name type="scientific">Carex littledalei</name>
    <dbReference type="NCBI Taxonomy" id="544730"/>
    <lineage>
        <taxon>Eukaryota</taxon>
        <taxon>Viridiplantae</taxon>
        <taxon>Streptophyta</taxon>
        <taxon>Embryophyta</taxon>
        <taxon>Tracheophyta</taxon>
        <taxon>Spermatophyta</taxon>
        <taxon>Magnoliopsida</taxon>
        <taxon>Liliopsida</taxon>
        <taxon>Poales</taxon>
        <taxon>Cyperaceae</taxon>
        <taxon>Cyperoideae</taxon>
        <taxon>Cariceae</taxon>
        <taxon>Carex</taxon>
        <taxon>Carex subgen. Euthyceras</taxon>
    </lineage>
</organism>
<evidence type="ECO:0000313" key="2">
    <source>
        <dbReference type="EMBL" id="KAF3337665.1"/>
    </source>
</evidence>